<feature type="transmembrane region" description="Helical" evidence="1">
    <location>
        <begin position="58"/>
        <end position="77"/>
    </location>
</feature>
<reference evidence="2 3" key="1">
    <citation type="submission" date="2019-06" db="EMBL/GenBank/DDBJ databases">
        <title>Whole genome sequence for Cellvibrionaceae sp. R142.</title>
        <authorList>
            <person name="Wang G."/>
        </authorList>
    </citation>
    <scope>NUCLEOTIDE SEQUENCE [LARGE SCALE GENOMIC DNA]</scope>
    <source>
        <strain evidence="2 3">R142</strain>
    </source>
</reference>
<keyword evidence="3" id="KW-1185">Reference proteome</keyword>
<gene>
    <name evidence="2" type="ORF">FKG94_02385</name>
</gene>
<dbReference type="OrthoDB" id="5560241at2"/>
<dbReference type="Proteomes" id="UP000319732">
    <property type="component" value="Unassembled WGS sequence"/>
</dbReference>
<dbReference type="AlphaFoldDB" id="A0A545U8B2"/>
<feature type="transmembrane region" description="Helical" evidence="1">
    <location>
        <begin position="86"/>
        <end position="111"/>
    </location>
</feature>
<feature type="transmembrane region" description="Helical" evidence="1">
    <location>
        <begin position="27"/>
        <end position="46"/>
    </location>
</feature>
<feature type="transmembrane region" description="Helical" evidence="1">
    <location>
        <begin position="262"/>
        <end position="283"/>
    </location>
</feature>
<feature type="transmembrane region" description="Helical" evidence="1">
    <location>
        <begin position="366"/>
        <end position="385"/>
    </location>
</feature>
<keyword evidence="1" id="KW-1133">Transmembrane helix</keyword>
<proteinExistence type="predicted"/>
<organism evidence="2 3">
    <name type="scientific">Exilibacterium tricleocarpae</name>
    <dbReference type="NCBI Taxonomy" id="2591008"/>
    <lineage>
        <taxon>Bacteria</taxon>
        <taxon>Pseudomonadati</taxon>
        <taxon>Pseudomonadota</taxon>
        <taxon>Gammaproteobacteria</taxon>
        <taxon>Cellvibrionales</taxon>
        <taxon>Cellvibrionaceae</taxon>
        <taxon>Exilibacterium</taxon>
    </lineage>
</organism>
<dbReference type="RefSeq" id="WP_142902561.1">
    <property type="nucleotide sequence ID" value="NZ_ML660087.1"/>
</dbReference>
<protein>
    <recommendedName>
        <fullName evidence="4">DUF2157 domain-containing protein</fullName>
    </recommendedName>
</protein>
<evidence type="ECO:0008006" key="4">
    <source>
        <dbReference type="Google" id="ProtNLM"/>
    </source>
</evidence>
<comment type="caution">
    <text evidence="2">The sequence shown here is derived from an EMBL/GenBank/DDBJ whole genome shotgun (WGS) entry which is preliminary data.</text>
</comment>
<evidence type="ECO:0000313" key="2">
    <source>
        <dbReference type="EMBL" id="TQV85710.1"/>
    </source>
</evidence>
<accession>A0A545U8B2</accession>
<evidence type="ECO:0000256" key="1">
    <source>
        <dbReference type="SAM" id="Phobius"/>
    </source>
</evidence>
<feature type="transmembrane region" description="Helical" evidence="1">
    <location>
        <begin position="339"/>
        <end position="359"/>
    </location>
</feature>
<dbReference type="EMBL" id="VHSG01000003">
    <property type="protein sequence ID" value="TQV85710.1"/>
    <property type="molecule type" value="Genomic_DNA"/>
</dbReference>
<sequence length="431" mass="45910">MQTEYVSIKADTDTPPARPAGSRLASLLRWLGAGAVALSALIYLLQGVEHIDLQLRNWVYLILMGLLCGGGVISRLAMDDAKSARLLFALAAALIPVQFSQLGGMLFEWVAVSTPGSAEDIPAFLIATVAAATLGLSAPVAFAGFSVLARREAKTLCLLFLAINATLLLPVRTSVAGIGVLGALVVAALAMEQRFFSHKAAYRTLEGRAIRAMFLAPLFIALARAGFHADTLAGYCALGGIASLMAIGSCRHWTTHSRTRELLLFGGVVLGAVSWTVYALNVLNWHQNAYQSVAMLIPLAGLLFTASRYTPARGRTYRTAGTALLAFGIYLLLCWETTVLASLSALLIATALLAWGILLRYREPTLSGGAGICVSLTSLVLLALTNIHTSTWIMLAGVGLACVLGASVVERYGRRFLTVTRDSWVEVSGWR</sequence>
<feature type="transmembrane region" description="Helical" evidence="1">
    <location>
        <begin position="391"/>
        <end position="409"/>
    </location>
</feature>
<keyword evidence="1" id="KW-0472">Membrane</keyword>
<keyword evidence="1" id="KW-0812">Transmembrane</keyword>
<name>A0A545U8B2_9GAMM</name>
<feature type="transmembrane region" description="Helical" evidence="1">
    <location>
        <begin position="316"/>
        <end position="333"/>
    </location>
</feature>
<feature type="transmembrane region" description="Helical" evidence="1">
    <location>
        <begin position="289"/>
        <end position="309"/>
    </location>
</feature>
<feature type="transmembrane region" description="Helical" evidence="1">
    <location>
        <begin position="123"/>
        <end position="148"/>
    </location>
</feature>
<evidence type="ECO:0000313" key="3">
    <source>
        <dbReference type="Proteomes" id="UP000319732"/>
    </source>
</evidence>
<feature type="transmembrane region" description="Helical" evidence="1">
    <location>
        <begin position="177"/>
        <end position="197"/>
    </location>
</feature>
<feature type="transmembrane region" description="Helical" evidence="1">
    <location>
        <begin position="232"/>
        <end position="250"/>
    </location>
</feature>